<dbReference type="InterPro" id="IPR027842">
    <property type="entry name" value="HAM1-like_C"/>
</dbReference>
<accession>A0A284QYP0</accession>
<dbReference type="Proteomes" id="UP000219338">
    <property type="component" value="Unassembled WGS sequence"/>
</dbReference>
<evidence type="ECO:0000313" key="5">
    <source>
        <dbReference type="Proteomes" id="UP000219338"/>
    </source>
</evidence>
<feature type="domain" description="HAM1-like N-terminal" evidence="3">
    <location>
        <begin position="6"/>
        <end position="218"/>
    </location>
</feature>
<dbReference type="InterPro" id="IPR045967">
    <property type="entry name" value="HAM1-like_N"/>
</dbReference>
<dbReference type="Pfam" id="PF19343">
    <property type="entry name" value="HAM1_N"/>
    <property type="match status" value="2"/>
</dbReference>
<dbReference type="STRING" id="47428.A0A284QYP0"/>
<dbReference type="OMA" id="MERASWF"/>
<evidence type="ECO:0000256" key="1">
    <source>
        <dbReference type="SAM" id="MobiDB-lite"/>
    </source>
</evidence>
<protein>
    <submittedName>
        <fullName evidence="4">Uncharacterized protein</fullName>
    </submittedName>
</protein>
<reference evidence="5" key="1">
    <citation type="journal article" date="2017" name="Nat. Ecol. Evol.">
        <title>Genome expansion and lineage-specific genetic innovations in the forest pathogenic fungi Armillaria.</title>
        <authorList>
            <person name="Sipos G."/>
            <person name="Prasanna A.N."/>
            <person name="Walter M.C."/>
            <person name="O'Connor E."/>
            <person name="Balint B."/>
            <person name="Krizsan K."/>
            <person name="Kiss B."/>
            <person name="Hess J."/>
            <person name="Varga T."/>
            <person name="Slot J."/>
            <person name="Riley R."/>
            <person name="Boka B."/>
            <person name="Rigling D."/>
            <person name="Barry K."/>
            <person name="Lee J."/>
            <person name="Mihaltcheva S."/>
            <person name="LaButti K."/>
            <person name="Lipzen A."/>
            <person name="Waldron R."/>
            <person name="Moloney N.M."/>
            <person name="Sperisen C."/>
            <person name="Kredics L."/>
            <person name="Vagvoelgyi C."/>
            <person name="Patrignani A."/>
            <person name="Fitzpatrick D."/>
            <person name="Nagy I."/>
            <person name="Doyle S."/>
            <person name="Anderson J.B."/>
            <person name="Grigoriev I.V."/>
            <person name="Gueldener U."/>
            <person name="Muensterkoetter M."/>
            <person name="Nagy L.G."/>
        </authorList>
    </citation>
    <scope>NUCLEOTIDE SEQUENCE [LARGE SCALE GENOMIC DNA]</scope>
    <source>
        <strain evidence="5">C18/9</strain>
    </source>
</reference>
<sequence>MDHLTSVLAALNAGKLPSQHQLNAFNDWIKANALAQMEPGQLSSQGRVMVRHVGSVLEAYKTLGSNKNSDDLLQEAIWHLTEGDIAAAAPSDAVDKDEAAEDVEKFRKALRKLLQIAWSSISSEGSFVVRDFASFARSSLADAAAMVEDQAARAKDSLREVEQEVQEGKRDALGRDKERMEEEEKDVKVQFEHTMDSLKDTGSTVIGAGQDVKAKAEELADKAGDRLKNTFQKIYEQAQNDEEYRSAVNTLLDTVEKWLSKTQGMTTADLDSFINDTTPEKHVSKALKQLQTLFERFANNRSLNDFFAKAKQCAIDVREDKDLQKWFQEFFQVIRKTVNDPGYMQSEDLEQAKKDLRTRWKKFFVEDSKWKTHYEAFRNELNAFEGALNQDKDTKRLRDAHVQLGKVIEDGLVEAGSEAKAGMQAAMERASWFWRDIFQVYLPRALTFMKGFPIPRTEYVDKDSELVLENLDISSFNIQPSHIYIRNITDIDINTVSTNAPTRTAIGTLTHIRIQAIQLALEKVSFFFRDKQASVVPSNYSGLVTFTLPPKGVDIELKLRLIPATEETQLKRGARIRERELHQAFHVIEQVRVDIAQDVGLTITESNHPMLLSVFKPLVTLRFREALERALTEQIRGAIEWADGIAWDVSKRAEVFTDGGMGIGSALSAAMWSELGRLRKMSGWQAIGTGTGVVFEGGKEKALAMGAEPQILSGEKKGPLGIASTSLKDQLAGEVGAEDAQAVREVGREEAKGLKRDVEAMAREGKRQFQSFMQRVEEKTAQEKKTKGWRSATFDIKA</sequence>
<dbReference type="PANTHER" id="PTHR31138">
    <property type="entry name" value="CHROMOSOME 19, WHOLE GENOME SHOTGUN SEQUENCE"/>
    <property type="match status" value="1"/>
</dbReference>
<dbReference type="PANTHER" id="PTHR31138:SF1">
    <property type="entry name" value="PDZ DOMAIN-CONTAINING PROTEIN"/>
    <property type="match status" value="1"/>
</dbReference>
<feature type="region of interest" description="Disordered" evidence="1">
    <location>
        <begin position="157"/>
        <end position="185"/>
    </location>
</feature>
<dbReference type="EMBL" id="FUEG01000003">
    <property type="protein sequence ID" value="SJL01591.1"/>
    <property type="molecule type" value="Genomic_DNA"/>
</dbReference>
<gene>
    <name evidence="4" type="ORF">ARMOST_04913</name>
</gene>
<dbReference type="AlphaFoldDB" id="A0A284QYP0"/>
<keyword evidence="5" id="KW-1185">Reference proteome</keyword>
<evidence type="ECO:0000259" key="3">
    <source>
        <dbReference type="Pfam" id="PF19343"/>
    </source>
</evidence>
<feature type="domain" description="HAM1-like N-terminal" evidence="3">
    <location>
        <begin position="232"/>
        <end position="560"/>
    </location>
</feature>
<proteinExistence type="predicted"/>
<feature type="region of interest" description="Disordered" evidence="1">
    <location>
        <begin position="778"/>
        <end position="798"/>
    </location>
</feature>
<feature type="domain" description="HAM1-like C-terminal" evidence="2">
    <location>
        <begin position="597"/>
        <end position="654"/>
    </location>
</feature>
<evidence type="ECO:0000259" key="2">
    <source>
        <dbReference type="Pfam" id="PF14613"/>
    </source>
</evidence>
<dbReference type="OrthoDB" id="19394at2759"/>
<organism evidence="4 5">
    <name type="scientific">Armillaria ostoyae</name>
    <name type="common">Armillaria root rot fungus</name>
    <dbReference type="NCBI Taxonomy" id="47428"/>
    <lineage>
        <taxon>Eukaryota</taxon>
        <taxon>Fungi</taxon>
        <taxon>Dikarya</taxon>
        <taxon>Basidiomycota</taxon>
        <taxon>Agaricomycotina</taxon>
        <taxon>Agaricomycetes</taxon>
        <taxon>Agaricomycetidae</taxon>
        <taxon>Agaricales</taxon>
        <taxon>Marasmiineae</taxon>
        <taxon>Physalacriaceae</taxon>
        <taxon>Armillaria</taxon>
    </lineage>
</organism>
<name>A0A284QYP0_ARMOS</name>
<dbReference type="Pfam" id="PF14613">
    <property type="entry name" value="HAM1_C"/>
    <property type="match status" value="1"/>
</dbReference>
<evidence type="ECO:0000313" key="4">
    <source>
        <dbReference type="EMBL" id="SJL01591.1"/>
    </source>
</evidence>